<evidence type="ECO:0000313" key="1">
    <source>
        <dbReference type="EMBL" id="OGD74343.1"/>
    </source>
</evidence>
<evidence type="ECO:0000313" key="2">
    <source>
        <dbReference type="Proteomes" id="UP000176191"/>
    </source>
</evidence>
<protein>
    <submittedName>
        <fullName evidence="1">Uncharacterized protein</fullName>
    </submittedName>
</protein>
<comment type="caution">
    <text evidence="1">The sequence shown here is derived from an EMBL/GenBank/DDBJ whole genome shotgun (WGS) entry which is preliminary data.</text>
</comment>
<name>A0A1F5F3Y4_9BACT</name>
<proteinExistence type="predicted"/>
<organism evidence="1 2">
    <name type="scientific">Candidatus Collierbacteria bacterium RIFOXYA2_FULL_46_10</name>
    <dbReference type="NCBI Taxonomy" id="1817726"/>
    <lineage>
        <taxon>Bacteria</taxon>
        <taxon>Candidatus Collieribacteriota</taxon>
    </lineage>
</organism>
<dbReference type="EMBL" id="MFAK01000037">
    <property type="protein sequence ID" value="OGD74343.1"/>
    <property type="molecule type" value="Genomic_DNA"/>
</dbReference>
<dbReference type="Proteomes" id="UP000176191">
    <property type="component" value="Unassembled WGS sequence"/>
</dbReference>
<accession>A0A1F5F3Y4</accession>
<sequence length="70" mass="7789">MSPPKNYCENCAAADIYSQIDLTKSFLAAAEQNQDQTQVVHLQTIILVLQDRLEIATNGCKACLHQLRAQ</sequence>
<gene>
    <name evidence="1" type="ORF">A2228_02300</name>
</gene>
<reference evidence="1 2" key="1">
    <citation type="journal article" date="2016" name="Nat. Commun.">
        <title>Thousands of microbial genomes shed light on interconnected biogeochemical processes in an aquifer system.</title>
        <authorList>
            <person name="Anantharaman K."/>
            <person name="Brown C.T."/>
            <person name="Hug L.A."/>
            <person name="Sharon I."/>
            <person name="Castelle C.J."/>
            <person name="Probst A.J."/>
            <person name="Thomas B.C."/>
            <person name="Singh A."/>
            <person name="Wilkins M.J."/>
            <person name="Karaoz U."/>
            <person name="Brodie E.L."/>
            <person name="Williams K.H."/>
            <person name="Hubbard S.S."/>
            <person name="Banfield J.F."/>
        </authorList>
    </citation>
    <scope>NUCLEOTIDE SEQUENCE [LARGE SCALE GENOMIC DNA]</scope>
</reference>
<dbReference type="AlphaFoldDB" id="A0A1F5F3Y4"/>